<evidence type="ECO:0000313" key="2">
    <source>
        <dbReference type="EMBL" id="KAE9619391.1"/>
    </source>
</evidence>
<dbReference type="Proteomes" id="UP000447434">
    <property type="component" value="Chromosome 2"/>
</dbReference>
<dbReference type="AlphaFoldDB" id="A0A6A4R036"/>
<keyword evidence="3" id="KW-1185">Reference proteome</keyword>
<name>A0A6A4R036_LUPAL</name>
<dbReference type="EMBL" id="WOCE01000002">
    <property type="protein sequence ID" value="KAE9619391.1"/>
    <property type="molecule type" value="Genomic_DNA"/>
</dbReference>
<protein>
    <submittedName>
        <fullName evidence="2">Uncharacterized protein</fullName>
    </submittedName>
</protein>
<proteinExistence type="predicted"/>
<accession>A0A6A4R036</accession>
<feature type="region of interest" description="Disordered" evidence="1">
    <location>
        <begin position="1"/>
        <end position="80"/>
    </location>
</feature>
<evidence type="ECO:0000313" key="3">
    <source>
        <dbReference type="Proteomes" id="UP000447434"/>
    </source>
</evidence>
<feature type="compositionally biased region" description="Basic and acidic residues" evidence="1">
    <location>
        <begin position="1"/>
        <end position="11"/>
    </location>
</feature>
<evidence type="ECO:0000256" key="1">
    <source>
        <dbReference type="SAM" id="MobiDB-lite"/>
    </source>
</evidence>
<gene>
    <name evidence="2" type="ORF">Lalb_Chr02g0152631</name>
</gene>
<sequence length="115" mass="13099">MTDSPTKEKANKTRQARKSSKLKDSSDESNPTQQIIQLDVLQGDGSPTNNLPDIPKKSRRKKLKDNTNFGESSKLRSKDQLAELEYPSEFVSKPRNKQRFIEESGQYERGVSRIS</sequence>
<organism evidence="2 3">
    <name type="scientific">Lupinus albus</name>
    <name type="common">White lupine</name>
    <name type="synonym">Lupinus termis</name>
    <dbReference type="NCBI Taxonomy" id="3870"/>
    <lineage>
        <taxon>Eukaryota</taxon>
        <taxon>Viridiplantae</taxon>
        <taxon>Streptophyta</taxon>
        <taxon>Embryophyta</taxon>
        <taxon>Tracheophyta</taxon>
        <taxon>Spermatophyta</taxon>
        <taxon>Magnoliopsida</taxon>
        <taxon>eudicotyledons</taxon>
        <taxon>Gunneridae</taxon>
        <taxon>Pentapetalae</taxon>
        <taxon>rosids</taxon>
        <taxon>fabids</taxon>
        <taxon>Fabales</taxon>
        <taxon>Fabaceae</taxon>
        <taxon>Papilionoideae</taxon>
        <taxon>50 kb inversion clade</taxon>
        <taxon>genistoids sensu lato</taxon>
        <taxon>core genistoids</taxon>
        <taxon>Genisteae</taxon>
        <taxon>Lupinus</taxon>
    </lineage>
</organism>
<reference evidence="3" key="1">
    <citation type="journal article" date="2020" name="Nat. Commun.">
        <title>Genome sequence of the cluster root forming white lupin.</title>
        <authorList>
            <person name="Hufnagel B."/>
            <person name="Marques A."/>
            <person name="Soriano A."/>
            <person name="Marques L."/>
            <person name="Divol F."/>
            <person name="Doumas P."/>
            <person name="Sallet E."/>
            <person name="Mancinotti D."/>
            <person name="Carrere S."/>
            <person name="Marande W."/>
            <person name="Arribat S."/>
            <person name="Keller J."/>
            <person name="Huneau C."/>
            <person name="Blein T."/>
            <person name="Aime D."/>
            <person name="Laguerre M."/>
            <person name="Taylor J."/>
            <person name="Schubert V."/>
            <person name="Nelson M."/>
            <person name="Geu-Flores F."/>
            <person name="Crespi M."/>
            <person name="Gallardo-Guerrero K."/>
            <person name="Delaux P.-M."/>
            <person name="Salse J."/>
            <person name="Berges H."/>
            <person name="Guyot R."/>
            <person name="Gouzy J."/>
            <person name="Peret B."/>
        </authorList>
    </citation>
    <scope>NUCLEOTIDE SEQUENCE [LARGE SCALE GENOMIC DNA]</scope>
    <source>
        <strain evidence="3">cv. Amiga</strain>
    </source>
</reference>
<comment type="caution">
    <text evidence="2">The sequence shown here is derived from an EMBL/GenBank/DDBJ whole genome shotgun (WGS) entry which is preliminary data.</text>
</comment>
<feature type="region of interest" description="Disordered" evidence="1">
    <location>
        <begin position="95"/>
        <end position="115"/>
    </location>
</feature>